<feature type="compositionally biased region" description="Acidic residues" evidence="9">
    <location>
        <begin position="225"/>
        <end position="246"/>
    </location>
</feature>
<dbReference type="Pfam" id="PF12589">
    <property type="entry name" value="WBS_methylT"/>
    <property type="match status" value="1"/>
</dbReference>
<evidence type="ECO:0000313" key="14">
    <source>
        <dbReference type="Proteomes" id="UP000265515"/>
    </source>
</evidence>
<proteinExistence type="inferred from homology"/>
<sequence>MGSRPELQAPPDVYYNDKEARKYTTSSRIIEIQEKLTQRAVELLNLPKDGGPRLLLDLGCGSGLSGECLSELGHHWIGWDISRPMLEVAMEREVQGDLLLHDLGHGLGLRSAVFDGAISISAIQWLCNADRSSDGPHQRLKRFFQSLYRSLAKGARAVFQFYPQGQKQIELITTSAMKAGFSGGLVIDYPHSTRAKKYFLCLMAGPPRADAPMPKAKGLDGRMEVDEEESSDGEEGSDEAEDDEVDGYGGTVKVEERVRALKRRKSDGKRVKGRGWVLLKKEQRRKRGVTDVGQRTAINIWTRHLGGAGQVYLFHSIAEMRLFLNIGMPRSTLPVLVLGVLAVQQFFISAVVCTSPEQQQQHQQELGEAYGDSQEVPLQTAKPEGEDDGAILSSLLPMHIVEVHWNESSANCTHNCFVQVWRIEESPEAFCREAKGTGLQSSELTHDTCVGDGDTQHNSEGAQSNAQRGNENILRECRRAVDAEDGLEPALLESVTIGCGDDDKQSQLSENEQQLGNVPSDGIAPCSLLNGQGEDRRPSQELLLSTPVHAHVPIFDLRPGIYNLTIDCGRWPTITSSSPLASSLRPGERHCDSHPRSVLASIPLRREGKDERHGDHSAVDVFDDWTAEVLANFTLEERETPITESRWLKVYSFVKIGVLRCWLHPLREITLILLVAAGAYALVPTAVRFFDDLI</sequence>
<evidence type="ECO:0000256" key="2">
    <source>
        <dbReference type="ARBA" id="ARBA00004496"/>
    </source>
</evidence>
<evidence type="ECO:0000259" key="11">
    <source>
        <dbReference type="Pfam" id="PF08241"/>
    </source>
</evidence>
<dbReference type="EMBL" id="BFEA01000108">
    <property type="protein sequence ID" value="GBG68968.1"/>
    <property type="molecule type" value="Genomic_DNA"/>
</dbReference>
<comment type="caution">
    <text evidence="13">The sequence shown here is derived from an EMBL/GenBank/DDBJ whole genome shotgun (WGS) entry which is preliminary data.</text>
</comment>
<keyword evidence="5" id="KW-0489">Methyltransferase</keyword>
<dbReference type="FunFam" id="3.40.50.150:FF:000017">
    <property type="entry name" value="probable 18S rRNA (Guanine-N(7))-methyltransferase"/>
    <property type="match status" value="1"/>
</dbReference>
<evidence type="ECO:0000256" key="6">
    <source>
        <dbReference type="ARBA" id="ARBA00022679"/>
    </source>
</evidence>
<evidence type="ECO:0000256" key="1">
    <source>
        <dbReference type="ARBA" id="ARBA00004123"/>
    </source>
</evidence>
<dbReference type="InterPro" id="IPR039769">
    <property type="entry name" value="Bud23-like"/>
</dbReference>
<dbReference type="AlphaFoldDB" id="A0A388KG28"/>
<dbReference type="CDD" id="cd02440">
    <property type="entry name" value="AdoMet_MTases"/>
    <property type="match status" value="1"/>
</dbReference>
<feature type="domain" description="18S rRNA (guanine(1575)-N(7))-methyltransferase Bud23 C-terminal" evidence="12">
    <location>
        <begin position="213"/>
        <end position="293"/>
    </location>
</feature>
<dbReference type="Pfam" id="PF08241">
    <property type="entry name" value="Methyltransf_11"/>
    <property type="match status" value="1"/>
</dbReference>
<dbReference type="InterPro" id="IPR022238">
    <property type="entry name" value="Bud23_C"/>
</dbReference>
<dbReference type="Gene3D" id="3.40.50.150">
    <property type="entry name" value="Vaccinia Virus protein VP39"/>
    <property type="match status" value="1"/>
</dbReference>
<keyword evidence="6" id="KW-0808">Transferase</keyword>
<evidence type="ECO:0000259" key="12">
    <source>
        <dbReference type="Pfam" id="PF12589"/>
    </source>
</evidence>
<dbReference type="GO" id="GO:0005737">
    <property type="term" value="C:cytoplasm"/>
    <property type="evidence" value="ECO:0007669"/>
    <property type="project" value="UniProtKB-SubCell"/>
</dbReference>
<feature type="domain" description="Methyltransferase type 11" evidence="11">
    <location>
        <begin position="56"/>
        <end position="159"/>
    </location>
</feature>
<evidence type="ECO:0000313" key="13">
    <source>
        <dbReference type="EMBL" id="GBG68968.1"/>
    </source>
</evidence>
<dbReference type="PANTHER" id="PTHR12734">
    <property type="entry name" value="METHYLTRANSFERASE-RELATED"/>
    <property type="match status" value="1"/>
</dbReference>
<keyword evidence="10" id="KW-0472">Membrane</keyword>
<dbReference type="GO" id="GO:0070476">
    <property type="term" value="P:rRNA (guanine-N7)-methylation"/>
    <property type="evidence" value="ECO:0007669"/>
    <property type="project" value="InterPro"/>
</dbReference>
<organism evidence="13 14">
    <name type="scientific">Chara braunii</name>
    <name type="common">Braun's stonewort</name>
    <dbReference type="NCBI Taxonomy" id="69332"/>
    <lineage>
        <taxon>Eukaryota</taxon>
        <taxon>Viridiplantae</taxon>
        <taxon>Streptophyta</taxon>
        <taxon>Charophyceae</taxon>
        <taxon>Charales</taxon>
        <taxon>Characeae</taxon>
        <taxon>Chara</taxon>
    </lineage>
</organism>
<evidence type="ECO:0008006" key="15">
    <source>
        <dbReference type="Google" id="ProtNLM"/>
    </source>
</evidence>
<keyword evidence="10" id="KW-1133">Transmembrane helix</keyword>
<evidence type="ECO:0000256" key="4">
    <source>
        <dbReference type="ARBA" id="ARBA00022490"/>
    </source>
</evidence>
<reference evidence="13 14" key="1">
    <citation type="journal article" date="2018" name="Cell">
        <title>The Chara Genome: Secondary Complexity and Implications for Plant Terrestrialization.</title>
        <authorList>
            <person name="Nishiyama T."/>
            <person name="Sakayama H."/>
            <person name="Vries J.D."/>
            <person name="Buschmann H."/>
            <person name="Saint-Marcoux D."/>
            <person name="Ullrich K.K."/>
            <person name="Haas F.B."/>
            <person name="Vanderstraeten L."/>
            <person name="Becker D."/>
            <person name="Lang D."/>
            <person name="Vosolsobe S."/>
            <person name="Rombauts S."/>
            <person name="Wilhelmsson P.K.I."/>
            <person name="Janitza P."/>
            <person name="Kern R."/>
            <person name="Heyl A."/>
            <person name="Rumpler F."/>
            <person name="Villalobos L.I.A.C."/>
            <person name="Clay J.M."/>
            <person name="Skokan R."/>
            <person name="Toyoda A."/>
            <person name="Suzuki Y."/>
            <person name="Kagoshima H."/>
            <person name="Schijlen E."/>
            <person name="Tajeshwar N."/>
            <person name="Catarino B."/>
            <person name="Hetherington A.J."/>
            <person name="Saltykova A."/>
            <person name="Bonnot C."/>
            <person name="Breuninger H."/>
            <person name="Symeonidi A."/>
            <person name="Radhakrishnan G.V."/>
            <person name="Van Nieuwerburgh F."/>
            <person name="Deforce D."/>
            <person name="Chang C."/>
            <person name="Karol K.G."/>
            <person name="Hedrich R."/>
            <person name="Ulvskov P."/>
            <person name="Glockner G."/>
            <person name="Delwiche C.F."/>
            <person name="Petrasek J."/>
            <person name="Van de Peer Y."/>
            <person name="Friml J."/>
            <person name="Beilby M."/>
            <person name="Dolan L."/>
            <person name="Kohara Y."/>
            <person name="Sugano S."/>
            <person name="Fujiyama A."/>
            <person name="Delaux P.-M."/>
            <person name="Quint M."/>
            <person name="TheiBen G."/>
            <person name="Hagemann M."/>
            <person name="Harholt J."/>
            <person name="Dunand C."/>
            <person name="Zachgo S."/>
            <person name="Langdale J."/>
            <person name="Maumus F."/>
            <person name="Straeten D.V.D."/>
            <person name="Gould S.B."/>
            <person name="Rensing S.A."/>
        </authorList>
    </citation>
    <scope>NUCLEOTIDE SEQUENCE [LARGE SCALE GENOMIC DNA]</scope>
    <source>
        <strain evidence="13 14">S276</strain>
    </source>
</reference>
<dbReference type="InterPro" id="IPR029063">
    <property type="entry name" value="SAM-dependent_MTases_sf"/>
</dbReference>
<evidence type="ECO:0000256" key="3">
    <source>
        <dbReference type="ARBA" id="ARBA00005547"/>
    </source>
</evidence>
<feature type="transmembrane region" description="Helical" evidence="10">
    <location>
        <begin position="669"/>
        <end position="690"/>
    </location>
</feature>
<evidence type="ECO:0000256" key="5">
    <source>
        <dbReference type="ARBA" id="ARBA00022603"/>
    </source>
</evidence>
<evidence type="ECO:0000256" key="8">
    <source>
        <dbReference type="ARBA" id="ARBA00023242"/>
    </source>
</evidence>
<keyword evidence="4" id="KW-0963">Cytoplasm</keyword>
<dbReference type="GO" id="GO:0016435">
    <property type="term" value="F:rRNA (guanine) methyltransferase activity"/>
    <property type="evidence" value="ECO:0007669"/>
    <property type="project" value="InterPro"/>
</dbReference>
<dbReference type="GO" id="GO:0005730">
    <property type="term" value="C:nucleolus"/>
    <property type="evidence" value="ECO:0007669"/>
    <property type="project" value="TreeGrafter"/>
</dbReference>
<gene>
    <name evidence="13" type="ORF">CBR_g3667</name>
</gene>
<keyword evidence="8" id="KW-0539">Nucleus</keyword>
<comment type="similarity">
    <text evidence="3">Belongs to the class I-like SAM-binding methyltransferase superfamily. BUD23/WBSCR22 family.</text>
</comment>
<accession>A0A388KG28</accession>
<keyword evidence="14" id="KW-1185">Reference proteome</keyword>
<evidence type="ECO:0000256" key="9">
    <source>
        <dbReference type="SAM" id="MobiDB-lite"/>
    </source>
</evidence>
<evidence type="ECO:0000256" key="7">
    <source>
        <dbReference type="ARBA" id="ARBA00022691"/>
    </source>
</evidence>
<dbReference type="InterPro" id="IPR013216">
    <property type="entry name" value="Methyltransf_11"/>
</dbReference>
<name>A0A388KG28_CHABU</name>
<keyword evidence="10" id="KW-0812">Transmembrane</keyword>
<dbReference type="OrthoDB" id="2877at2759"/>
<keyword evidence="7" id="KW-0949">S-adenosyl-L-methionine</keyword>
<dbReference type="Proteomes" id="UP000265515">
    <property type="component" value="Unassembled WGS sequence"/>
</dbReference>
<dbReference type="SUPFAM" id="SSF53335">
    <property type="entry name" value="S-adenosyl-L-methionine-dependent methyltransferases"/>
    <property type="match status" value="1"/>
</dbReference>
<comment type="subcellular location">
    <subcellularLocation>
        <location evidence="2">Cytoplasm</location>
    </subcellularLocation>
    <subcellularLocation>
        <location evidence="1">Nucleus</location>
    </subcellularLocation>
</comment>
<dbReference type="Gramene" id="GBG68968">
    <property type="protein sequence ID" value="GBG68968"/>
    <property type="gene ID" value="CBR_g3667"/>
</dbReference>
<dbReference type="PANTHER" id="PTHR12734:SF0">
    <property type="entry name" value="18S RRNA (GUANINE-N(7))-METHYLTRANSFERASE-RELATED"/>
    <property type="match status" value="1"/>
</dbReference>
<feature type="region of interest" description="Disordered" evidence="9">
    <location>
        <begin position="210"/>
        <end position="248"/>
    </location>
</feature>
<protein>
    <recommendedName>
        <fullName evidence="15">Methyltransferase type 11 domain-containing protein</fullName>
    </recommendedName>
</protein>
<evidence type="ECO:0000256" key="10">
    <source>
        <dbReference type="SAM" id="Phobius"/>
    </source>
</evidence>
<dbReference type="STRING" id="69332.A0A388KG28"/>